<proteinExistence type="inferred from homology"/>
<gene>
    <name evidence="10" type="primary">LOC105270968</name>
</gene>
<evidence type="ECO:0000256" key="3">
    <source>
        <dbReference type="ARBA" id="ARBA00022664"/>
    </source>
</evidence>
<dbReference type="CDD" id="cd12442">
    <property type="entry name" value="RRM_RBM48"/>
    <property type="match status" value="1"/>
</dbReference>
<evidence type="ECO:0000256" key="7">
    <source>
        <dbReference type="ARBA" id="ARBA00035004"/>
    </source>
</evidence>
<dbReference type="GO" id="GO:0003723">
    <property type="term" value="F:RNA binding"/>
    <property type="evidence" value="ECO:0007669"/>
    <property type="project" value="UniProtKB-KW"/>
</dbReference>
<dbReference type="SUPFAM" id="SSF54928">
    <property type="entry name" value="RNA-binding domain, RBD"/>
    <property type="match status" value="1"/>
</dbReference>
<comment type="function">
    <text evidence="7">As a component of the minor spliceosome, involved in the splicing of U12-type introns in pre-mRNAs.</text>
</comment>
<keyword evidence="6" id="KW-0508">mRNA splicing</keyword>
<dbReference type="PANTHER" id="PTHR20957:SF0">
    <property type="entry name" value="RNA-BINDING PROTEIN 48"/>
    <property type="match status" value="1"/>
</dbReference>
<evidence type="ECO:0000313" key="10">
    <source>
        <dbReference type="RefSeq" id="XP_011310531.1"/>
    </source>
</evidence>
<dbReference type="RefSeq" id="XP_011310531.1">
    <property type="nucleotide sequence ID" value="XM_011312229.1"/>
</dbReference>
<dbReference type="InterPro" id="IPR012677">
    <property type="entry name" value="Nucleotide-bd_a/b_plait_sf"/>
</dbReference>
<evidence type="ECO:0000256" key="5">
    <source>
        <dbReference type="ARBA" id="ARBA00022884"/>
    </source>
</evidence>
<dbReference type="InterPro" id="IPR034264">
    <property type="entry name" value="RBM48_RRM"/>
</dbReference>
<evidence type="ECO:0000256" key="2">
    <source>
        <dbReference type="ARBA" id="ARBA00015189"/>
    </source>
</evidence>
<feature type="region of interest" description="Disordered" evidence="8">
    <location>
        <begin position="180"/>
        <end position="210"/>
    </location>
</feature>
<evidence type="ECO:0000256" key="1">
    <source>
        <dbReference type="ARBA" id="ARBA00006938"/>
    </source>
</evidence>
<dbReference type="Gene3D" id="3.30.70.330">
    <property type="match status" value="1"/>
</dbReference>
<comment type="similarity">
    <text evidence="1">Belongs to the RBM48 family.</text>
</comment>
<organism evidence="9 10">
    <name type="scientific">Fopius arisanus</name>
    <dbReference type="NCBI Taxonomy" id="64838"/>
    <lineage>
        <taxon>Eukaryota</taxon>
        <taxon>Metazoa</taxon>
        <taxon>Ecdysozoa</taxon>
        <taxon>Arthropoda</taxon>
        <taxon>Hexapoda</taxon>
        <taxon>Insecta</taxon>
        <taxon>Pterygota</taxon>
        <taxon>Neoptera</taxon>
        <taxon>Endopterygota</taxon>
        <taxon>Hymenoptera</taxon>
        <taxon>Apocrita</taxon>
        <taxon>Ichneumonoidea</taxon>
        <taxon>Braconidae</taxon>
        <taxon>Opiinae</taxon>
        <taxon>Fopius</taxon>
    </lineage>
</organism>
<dbReference type="InterPro" id="IPR039599">
    <property type="entry name" value="RBM48"/>
</dbReference>
<name>A0A9R1U814_9HYME</name>
<sequence>MMPHHVQQELCRTRPLYRQGRKLTAVKVYTVNDESVHLIVCGVPKINLGEEIKKLFAPYGDIKTCELLVEYPCEEFTESFHVQFERIQSARIAKRLVDNKNFFGGILHVCYAPELESLAETRRKLIQRQKDIIFRIKRHRDDPTNVEKDEFIPKAQYHRQKKYPTLPLTEERLSHQYPNESFTSINDGIPKSIDPRPVSEPSLPPSKRLKHNKHVNYKGHVVRANNKLVRPKIIDTKSLPHFKALREDAKVVPVVKKVDSGIKIKLLSHPDPNKKRIIIKNPGATKLINASEELQASINSVKSSIRKAMQRNESSSIQK</sequence>
<dbReference type="KEGG" id="fas:105270968"/>
<dbReference type="Proteomes" id="UP000694866">
    <property type="component" value="Unplaced"/>
</dbReference>
<dbReference type="GO" id="GO:0006397">
    <property type="term" value="P:mRNA processing"/>
    <property type="evidence" value="ECO:0007669"/>
    <property type="project" value="UniProtKB-KW"/>
</dbReference>
<dbReference type="AlphaFoldDB" id="A0A9R1U814"/>
<reference evidence="10" key="1">
    <citation type="submission" date="2025-08" db="UniProtKB">
        <authorList>
            <consortium name="RefSeq"/>
        </authorList>
    </citation>
    <scope>IDENTIFICATION</scope>
    <source>
        <strain evidence="10">USDA-PBARC FA_bdor</strain>
        <tissue evidence="10">Whole organism</tissue>
    </source>
</reference>
<evidence type="ECO:0000256" key="6">
    <source>
        <dbReference type="ARBA" id="ARBA00023187"/>
    </source>
</evidence>
<dbReference type="InterPro" id="IPR035979">
    <property type="entry name" value="RBD_domain_sf"/>
</dbReference>
<protein>
    <recommendedName>
        <fullName evidence="2">RNA-binding protein 48</fullName>
    </recommendedName>
</protein>
<dbReference type="OrthoDB" id="78358at2759"/>
<accession>A0A9R1U814</accession>
<dbReference type="GO" id="GO:0005681">
    <property type="term" value="C:spliceosomal complex"/>
    <property type="evidence" value="ECO:0007669"/>
    <property type="project" value="UniProtKB-KW"/>
</dbReference>
<keyword evidence="3" id="KW-0507">mRNA processing</keyword>
<dbReference type="GO" id="GO:0005654">
    <property type="term" value="C:nucleoplasm"/>
    <property type="evidence" value="ECO:0007669"/>
    <property type="project" value="TreeGrafter"/>
</dbReference>
<dbReference type="GeneID" id="105270968"/>
<dbReference type="GO" id="GO:0008380">
    <property type="term" value="P:RNA splicing"/>
    <property type="evidence" value="ECO:0007669"/>
    <property type="project" value="UniProtKB-KW"/>
</dbReference>
<dbReference type="PANTHER" id="PTHR20957">
    <property type="entry name" value="RNA-BINDING PROTEIN 48"/>
    <property type="match status" value="1"/>
</dbReference>
<evidence type="ECO:0000256" key="4">
    <source>
        <dbReference type="ARBA" id="ARBA00022728"/>
    </source>
</evidence>
<keyword evidence="5" id="KW-0694">RNA-binding</keyword>
<keyword evidence="4" id="KW-0747">Spliceosome</keyword>
<keyword evidence="9" id="KW-1185">Reference proteome</keyword>
<evidence type="ECO:0000313" key="9">
    <source>
        <dbReference type="Proteomes" id="UP000694866"/>
    </source>
</evidence>
<evidence type="ECO:0000256" key="8">
    <source>
        <dbReference type="SAM" id="MobiDB-lite"/>
    </source>
</evidence>